<organism evidence="6 7">
    <name type="scientific">Dendrobium chrysotoxum</name>
    <name type="common">Orchid</name>
    <dbReference type="NCBI Taxonomy" id="161865"/>
    <lineage>
        <taxon>Eukaryota</taxon>
        <taxon>Viridiplantae</taxon>
        <taxon>Streptophyta</taxon>
        <taxon>Embryophyta</taxon>
        <taxon>Tracheophyta</taxon>
        <taxon>Spermatophyta</taxon>
        <taxon>Magnoliopsida</taxon>
        <taxon>Liliopsida</taxon>
        <taxon>Asparagales</taxon>
        <taxon>Orchidaceae</taxon>
        <taxon>Epidendroideae</taxon>
        <taxon>Malaxideae</taxon>
        <taxon>Dendrobiinae</taxon>
        <taxon>Dendrobium</taxon>
    </lineage>
</organism>
<feature type="domain" description="Arginosuccinate synthase-like N-terminal" evidence="5">
    <location>
        <begin position="107"/>
        <end position="170"/>
    </location>
</feature>
<protein>
    <recommendedName>
        <fullName evidence="5">Arginosuccinate synthase-like N-terminal domain-containing protein</fullName>
    </recommendedName>
</protein>
<evidence type="ECO:0000256" key="1">
    <source>
        <dbReference type="ARBA" id="ARBA00022598"/>
    </source>
</evidence>
<keyword evidence="1" id="KW-0436">Ligase</keyword>
<accession>A0AAV7HGL5</accession>
<dbReference type="PANTHER" id="PTHR11587:SF2">
    <property type="entry name" value="ARGININOSUCCINATE SYNTHASE"/>
    <property type="match status" value="1"/>
</dbReference>
<evidence type="ECO:0000256" key="2">
    <source>
        <dbReference type="ARBA" id="ARBA00022741"/>
    </source>
</evidence>
<dbReference type="InterPro" id="IPR001518">
    <property type="entry name" value="Arginosuc_synth"/>
</dbReference>
<dbReference type="GO" id="GO:0005737">
    <property type="term" value="C:cytoplasm"/>
    <property type="evidence" value="ECO:0007669"/>
    <property type="project" value="TreeGrafter"/>
</dbReference>
<dbReference type="AlphaFoldDB" id="A0AAV7HGL5"/>
<dbReference type="GO" id="GO:0006526">
    <property type="term" value="P:L-arginine biosynthetic process"/>
    <property type="evidence" value="ECO:0007669"/>
    <property type="project" value="InterPro"/>
</dbReference>
<keyword evidence="7" id="KW-1185">Reference proteome</keyword>
<gene>
    <name evidence="6" type="ORF">IEQ34_003881</name>
</gene>
<reference evidence="6 7" key="1">
    <citation type="journal article" date="2021" name="Hortic Res">
        <title>Chromosome-scale assembly of the Dendrobium chrysotoxum genome enhances the understanding of orchid evolution.</title>
        <authorList>
            <person name="Zhang Y."/>
            <person name="Zhang G.Q."/>
            <person name="Zhang D."/>
            <person name="Liu X.D."/>
            <person name="Xu X.Y."/>
            <person name="Sun W.H."/>
            <person name="Yu X."/>
            <person name="Zhu X."/>
            <person name="Wang Z.W."/>
            <person name="Zhao X."/>
            <person name="Zhong W.Y."/>
            <person name="Chen H."/>
            <person name="Yin W.L."/>
            <person name="Huang T."/>
            <person name="Niu S.C."/>
            <person name="Liu Z.J."/>
        </authorList>
    </citation>
    <scope>NUCLEOTIDE SEQUENCE [LARGE SCALE GENOMIC DNA]</scope>
    <source>
        <strain evidence="6">Lindl</strain>
    </source>
</reference>
<keyword evidence="4" id="KW-0812">Transmembrane</keyword>
<feature type="transmembrane region" description="Helical" evidence="4">
    <location>
        <begin position="24"/>
        <end position="47"/>
    </location>
</feature>
<evidence type="ECO:0000259" key="5">
    <source>
        <dbReference type="Pfam" id="PF00764"/>
    </source>
</evidence>
<keyword evidence="3" id="KW-0067">ATP-binding</keyword>
<dbReference type="GO" id="GO:0000050">
    <property type="term" value="P:urea cycle"/>
    <property type="evidence" value="ECO:0007669"/>
    <property type="project" value="TreeGrafter"/>
</dbReference>
<sequence>MEDPMEVTVILAHRDPYPIGFTSFILHLITIPIAGVPSTLCLLDAWVKHLQEMEIRQKNEFEKVEKGLKKYAEVRRLRNFVLDGNPTLQDPKKQLSGHELTNWNIRKHQNERKHLLGTSIICPVTAKVMVDVAKDVGAGAVSHGCTRKGNSLVQLELTFFTLNPESKVVAH</sequence>
<evidence type="ECO:0000313" key="6">
    <source>
        <dbReference type="EMBL" id="KAH0466643.1"/>
    </source>
</evidence>
<dbReference type="PANTHER" id="PTHR11587">
    <property type="entry name" value="ARGININOSUCCINATE SYNTHASE"/>
    <property type="match status" value="1"/>
</dbReference>
<dbReference type="GO" id="GO:0000053">
    <property type="term" value="P:argininosuccinate metabolic process"/>
    <property type="evidence" value="ECO:0007669"/>
    <property type="project" value="TreeGrafter"/>
</dbReference>
<comment type="caution">
    <text evidence="6">The sequence shown here is derived from an EMBL/GenBank/DDBJ whole genome shotgun (WGS) entry which is preliminary data.</text>
</comment>
<dbReference type="GO" id="GO:0005524">
    <property type="term" value="F:ATP binding"/>
    <property type="evidence" value="ECO:0007669"/>
    <property type="project" value="UniProtKB-KW"/>
</dbReference>
<keyword evidence="4" id="KW-0472">Membrane</keyword>
<evidence type="ECO:0000256" key="4">
    <source>
        <dbReference type="SAM" id="Phobius"/>
    </source>
</evidence>
<dbReference type="InterPro" id="IPR048267">
    <property type="entry name" value="Arginosuc_syn_N"/>
</dbReference>
<dbReference type="Pfam" id="PF00764">
    <property type="entry name" value="Arginosuc_synth"/>
    <property type="match status" value="1"/>
</dbReference>
<dbReference type="SUPFAM" id="SSF52402">
    <property type="entry name" value="Adenine nucleotide alpha hydrolases-like"/>
    <property type="match status" value="1"/>
</dbReference>
<dbReference type="EMBL" id="JAGFBR010000005">
    <property type="protein sequence ID" value="KAH0466643.1"/>
    <property type="molecule type" value="Genomic_DNA"/>
</dbReference>
<dbReference type="Proteomes" id="UP000775213">
    <property type="component" value="Unassembled WGS sequence"/>
</dbReference>
<dbReference type="GO" id="GO:0004055">
    <property type="term" value="F:argininosuccinate synthase activity"/>
    <property type="evidence" value="ECO:0007669"/>
    <property type="project" value="InterPro"/>
</dbReference>
<keyword evidence="2" id="KW-0547">Nucleotide-binding</keyword>
<evidence type="ECO:0000313" key="7">
    <source>
        <dbReference type="Proteomes" id="UP000775213"/>
    </source>
</evidence>
<proteinExistence type="predicted"/>
<evidence type="ECO:0000256" key="3">
    <source>
        <dbReference type="ARBA" id="ARBA00022840"/>
    </source>
</evidence>
<keyword evidence="4" id="KW-1133">Transmembrane helix</keyword>
<dbReference type="InterPro" id="IPR014729">
    <property type="entry name" value="Rossmann-like_a/b/a_fold"/>
</dbReference>
<name>A0AAV7HGL5_DENCH</name>
<dbReference type="Gene3D" id="3.40.50.620">
    <property type="entry name" value="HUPs"/>
    <property type="match status" value="1"/>
</dbReference>